<dbReference type="InterPro" id="IPR006652">
    <property type="entry name" value="Kelch_1"/>
</dbReference>
<dbReference type="EMBL" id="CYKH01001973">
    <property type="protein sequence ID" value="CUG91829.1"/>
    <property type="molecule type" value="Genomic_DNA"/>
</dbReference>
<dbReference type="VEuPathDB" id="TriTrypDB:BSAL_34340"/>
<dbReference type="InterPro" id="IPR001810">
    <property type="entry name" value="F-box_dom"/>
</dbReference>
<dbReference type="Gene3D" id="2.120.10.80">
    <property type="entry name" value="Kelch-type beta propeller"/>
    <property type="match status" value="1"/>
</dbReference>
<protein>
    <recommendedName>
        <fullName evidence="1">F-box domain-containing protein</fullName>
    </recommendedName>
</protein>
<feature type="domain" description="F-box" evidence="1">
    <location>
        <begin position="1"/>
        <end position="49"/>
    </location>
</feature>
<accession>A0A0S4JNK5</accession>
<proteinExistence type="predicted"/>
<sequence>MPHILQLPPEVFSSTASFLGAKQIVQLRSVCRTFNTAVQGWRNNAAHPLHQLLSRSGVYWLRHDGVFYTPTVAVMGLGVGFRVELSLDEEQLSNHFSVDEDLHIGEDVIVNGPSNMVGKLLHARVHCSTLIVGRKIYRFGGRHVSDGSDVRLQSCFCVDPVSWTVRPLPPMSCKRSSLAAVSIGTRIYLFGGYNGTRELDSMEVFDTRTESWLLWDSAAARWRDRARYHSSDDDNVATLTTRTLSMPFSVCEHSAVAVAERYVILMGGCRHRGQEGEASTSSVWLFDTVTTTWEQLRDMPYDRIHGCASYRCIEVFDGSNNNNEEERTTGRHRCQHKVVFCGGKPLRAKPNESPTLVLQWSGDDVQSLRDATWASNDVAGAQLTLNITAVQYNCHDPTHPTRAPFRVVIGPNSLTLRKNPAPTTAHAEWGDEAEERERWYRDPSQIRGAVFGVCSIE</sequence>
<dbReference type="PANTHER" id="PTHR24414">
    <property type="entry name" value="F-BOX/KELCH-REPEAT PROTEIN SKIP4"/>
    <property type="match status" value="1"/>
</dbReference>
<dbReference type="Pfam" id="PF01344">
    <property type="entry name" value="Kelch_1"/>
    <property type="match status" value="3"/>
</dbReference>
<name>A0A0S4JNK5_BODSA</name>
<dbReference type="InterPro" id="IPR036047">
    <property type="entry name" value="F-box-like_dom_sf"/>
</dbReference>
<reference evidence="3" key="1">
    <citation type="submission" date="2015-09" db="EMBL/GenBank/DDBJ databases">
        <authorList>
            <consortium name="Pathogen Informatics"/>
        </authorList>
    </citation>
    <scope>NUCLEOTIDE SEQUENCE [LARGE SCALE GENOMIC DNA]</scope>
    <source>
        <strain evidence="3">Lake Konstanz</strain>
    </source>
</reference>
<dbReference type="Pfam" id="PF00646">
    <property type="entry name" value="F-box"/>
    <property type="match status" value="1"/>
</dbReference>
<keyword evidence="3" id="KW-1185">Reference proteome</keyword>
<dbReference type="InterPro" id="IPR011043">
    <property type="entry name" value="Gal_Oxase/kelch_b-propeller"/>
</dbReference>
<dbReference type="PANTHER" id="PTHR24414:SF70">
    <property type="entry name" value="F-BOX DOMAIN-CONTAINING PROTEIN"/>
    <property type="match status" value="1"/>
</dbReference>
<evidence type="ECO:0000313" key="2">
    <source>
        <dbReference type="EMBL" id="CUG91829.1"/>
    </source>
</evidence>
<evidence type="ECO:0000259" key="1">
    <source>
        <dbReference type="PROSITE" id="PS50181"/>
    </source>
</evidence>
<dbReference type="PROSITE" id="PS50181">
    <property type="entry name" value="FBOX"/>
    <property type="match status" value="1"/>
</dbReference>
<gene>
    <name evidence="2" type="ORF">BSAL_34340</name>
</gene>
<dbReference type="Proteomes" id="UP000051952">
    <property type="component" value="Unassembled WGS sequence"/>
</dbReference>
<dbReference type="OrthoDB" id="45365at2759"/>
<dbReference type="InterPro" id="IPR050354">
    <property type="entry name" value="F-box/kelch-repeat_ARATH"/>
</dbReference>
<dbReference type="InterPro" id="IPR015915">
    <property type="entry name" value="Kelch-typ_b-propeller"/>
</dbReference>
<dbReference type="SUPFAM" id="SSF50965">
    <property type="entry name" value="Galactose oxidase, central domain"/>
    <property type="match status" value="1"/>
</dbReference>
<dbReference type="SMART" id="SM00612">
    <property type="entry name" value="Kelch"/>
    <property type="match status" value="3"/>
</dbReference>
<organism evidence="2 3">
    <name type="scientific">Bodo saltans</name>
    <name type="common">Flagellated protozoan</name>
    <dbReference type="NCBI Taxonomy" id="75058"/>
    <lineage>
        <taxon>Eukaryota</taxon>
        <taxon>Discoba</taxon>
        <taxon>Euglenozoa</taxon>
        <taxon>Kinetoplastea</taxon>
        <taxon>Metakinetoplastina</taxon>
        <taxon>Eubodonida</taxon>
        <taxon>Bodonidae</taxon>
        <taxon>Bodo</taxon>
    </lineage>
</organism>
<dbReference type="SUPFAM" id="SSF81383">
    <property type="entry name" value="F-box domain"/>
    <property type="match status" value="1"/>
</dbReference>
<evidence type="ECO:0000313" key="3">
    <source>
        <dbReference type="Proteomes" id="UP000051952"/>
    </source>
</evidence>
<dbReference type="AlphaFoldDB" id="A0A0S4JNK5"/>